<keyword evidence="3" id="KW-1185">Reference proteome</keyword>
<comment type="caution">
    <text evidence="2">The sequence shown here is derived from an EMBL/GenBank/DDBJ whole genome shotgun (WGS) entry which is preliminary data.</text>
</comment>
<reference evidence="2 3" key="1">
    <citation type="submission" date="2021-07" db="EMBL/GenBank/DDBJ databases">
        <authorList>
            <person name="Palmer J.M."/>
        </authorList>
    </citation>
    <scope>NUCLEOTIDE SEQUENCE [LARGE SCALE GENOMIC DNA]</scope>
    <source>
        <strain evidence="2 3">AT_MEX2019</strain>
        <tissue evidence="2">Muscle</tissue>
    </source>
</reference>
<protein>
    <submittedName>
        <fullName evidence="2">Uncharacterized protein</fullName>
    </submittedName>
</protein>
<dbReference type="EMBL" id="JAHUTI010012176">
    <property type="protein sequence ID" value="MED6236532.1"/>
    <property type="molecule type" value="Genomic_DNA"/>
</dbReference>
<organism evidence="2 3">
    <name type="scientific">Ataeniobius toweri</name>
    <dbReference type="NCBI Taxonomy" id="208326"/>
    <lineage>
        <taxon>Eukaryota</taxon>
        <taxon>Metazoa</taxon>
        <taxon>Chordata</taxon>
        <taxon>Craniata</taxon>
        <taxon>Vertebrata</taxon>
        <taxon>Euteleostomi</taxon>
        <taxon>Actinopterygii</taxon>
        <taxon>Neopterygii</taxon>
        <taxon>Teleostei</taxon>
        <taxon>Neoteleostei</taxon>
        <taxon>Acanthomorphata</taxon>
        <taxon>Ovalentaria</taxon>
        <taxon>Atherinomorphae</taxon>
        <taxon>Cyprinodontiformes</taxon>
        <taxon>Goodeidae</taxon>
        <taxon>Ataeniobius</taxon>
    </lineage>
</organism>
<sequence>MQLCHCVYFQICSVYVCDCMYMCKYLEAEFVSLLKSGRGHKGEGSSTITKLRISPLLVPPTPSHPSSPEHISKTKRGTWGSHNPITFMFFSDQKVDTNVHWF</sequence>
<accession>A0ABU7AEU4</accession>
<dbReference type="Proteomes" id="UP001345963">
    <property type="component" value="Unassembled WGS sequence"/>
</dbReference>
<feature type="region of interest" description="Disordered" evidence="1">
    <location>
        <begin position="55"/>
        <end position="78"/>
    </location>
</feature>
<evidence type="ECO:0000256" key="1">
    <source>
        <dbReference type="SAM" id="MobiDB-lite"/>
    </source>
</evidence>
<evidence type="ECO:0000313" key="2">
    <source>
        <dbReference type="EMBL" id="MED6236532.1"/>
    </source>
</evidence>
<evidence type="ECO:0000313" key="3">
    <source>
        <dbReference type="Proteomes" id="UP001345963"/>
    </source>
</evidence>
<name>A0ABU7AEU4_9TELE</name>
<proteinExistence type="predicted"/>
<gene>
    <name evidence="2" type="ORF">ATANTOWER_010596</name>
</gene>